<evidence type="ECO:0000313" key="8">
    <source>
        <dbReference type="Proteomes" id="UP000248889"/>
    </source>
</evidence>
<evidence type="ECO:0000256" key="3">
    <source>
        <dbReference type="ARBA" id="ARBA00023125"/>
    </source>
</evidence>
<dbReference type="SUPFAM" id="SSF116734">
    <property type="entry name" value="DNA methylase specificity domain"/>
    <property type="match status" value="2"/>
</dbReference>
<feature type="region of interest" description="Disordered" evidence="5">
    <location>
        <begin position="437"/>
        <end position="463"/>
    </location>
</feature>
<proteinExistence type="inferred from homology"/>
<comment type="similarity">
    <text evidence="1">Belongs to the type-I restriction system S methylase family.</text>
</comment>
<comment type="subunit">
    <text evidence="4">The methyltransferase is composed of M and S polypeptides.</text>
</comment>
<dbReference type="GO" id="GO:0009307">
    <property type="term" value="P:DNA restriction-modification system"/>
    <property type="evidence" value="ECO:0007669"/>
    <property type="project" value="UniProtKB-KW"/>
</dbReference>
<evidence type="ECO:0000256" key="5">
    <source>
        <dbReference type="SAM" id="MobiDB-lite"/>
    </source>
</evidence>
<feature type="domain" description="Type I restriction modification DNA specificity" evidence="6">
    <location>
        <begin position="217"/>
        <end position="374"/>
    </location>
</feature>
<dbReference type="PANTHER" id="PTHR43140">
    <property type="entry name" value="TYPE-1 RESTRICTION ENZYME ECOKI SPECIFICITY PROTEIN"/>
    <property type="match status" value="1"/>
</dbReference>
<keyword evidence="3" id="KW-0238">DNA-binding</keyword>
<comment type="caution">
    <text evidence="7">The sequence shown here is derived from an EMBL/GenBank/DDBJ whole genome shotgun (WGS) entry which is preliminary data.</text>
</comment>
<evidence type="ECO:0000259" key="6">
    <source>
        <dbReference type="Pfam" id="PF01420"/>
    </source>
</evidence>
<protein>
    <recommendedName>
        <fullName evidence="6">Type I restriction modification DNA specificity domain-containing protein</fullName>
    </recommendedName>
</protein>
<accession>A0A2X0JEZ9</accession>
<evidence type="ECO:0000256" key="1">
    <source>
        <dbReference type="ARBA" id="ARBA00010923"/>
    </source>
</evidence>
<dbReference type="Gene3D" id="3.90.220.20">
    <property type="entry name" value="DNA methylase specificity domains"/>
    <property type="match status" value="2"/>
</dbReference>
<evidence type="ECO:0000313" key="7">
    <source>
        <dbReference type="EMBL" id="RAG86168.1"/>
    </source>
</evidence>
<feature type="domain" description="Type I restriction modification DNA specificity" evidence="6">
    <location>
        <begin position="27"/>
        <end position="183"/>
    </location>
</feature>
<dbReference type="InterPro" id="IPR000055">
    <property type="entry name" value="Restrct_endonuc_typeI_TRD"/>
</dbReference>
<dbReference type="RefSeq" id="WP_111500113.1">
    <property type="nucleotide sequence ID" value="NZ_QKYN01000031.1"/>
</dbReference>
<dbReference type="CDD" id="cd17261">
    <property type="entry name" value="RMtype1_S_EcoKI-TRD2-CR2_like"/>
    <property type="match status" value="1"/>
</dbReference>
<dbReference type="Proteomes" id="UP000248889">
    <property type="component" value="Unassembled WGS sequence"/>
</dbReference>
<evidence type="ECO:0000256" key="4">
    <source>
        <dbReference type="ARBA" id="ARBA00038652"/>
    </source>
</evidence>
<reference evidence="7 8" key="1">
    <citation type="submission" date="2018-06" db="EMBL/GenBank/DDBJ databases">
        <title>Streptacidiphilus pinicola sp. nov., isolated from pine grove soil.</title>
        <authorList>
            <person name="Roh S.G."/>
            <person name="Park S."/>
            <person name="Kim M.-K."/>
            <person name="Yun B.-R."/>
            <person name="Park J."/>
            <person name="Kim M.J."/>
            <person name="Kim Y.S."/>
            <person name="Kim S.B."/>
        </authorList>
    </citation>
    <scope>NUCLEOTIDE SEQUENCE [LARGE SCALE GENOMIC DNA]</scope>
    <source>
        <strain evidence="7 8">MMS16-CNU450</strain>
    </source>
</reference>
<dbReference type="Pfam" id="PF01420">
    <property type="entry name" value="Methylase_S"/>
    <property type="match status" value="2"/>
</dbReference>
<name>A0A2X0JEZ9_9ACTN</name>
<dbReference type="OrthoDB" id="3197085at2"/>
<organism evidence="7 8">
    <name type="scientific">Streptacidiphilus pinicola</name>
    <dbReference type="NCBI Taxonomy" id="2219663"/>
    <lineage>
        <taxon>Bacteria</taxon>
        <taxon>Bacillati</taxon>
        <taxon>Actinomycetota</taxon>
        <taxon>Actinomycetes</taxon>
        <taxon>Kitasatosporales</taxon>
        <taxon>Streptomycetaceae</taxon>
        <taxon>Streptacidiphilus</taxon>
    </lineage>
</organism>
<evidence type="ECO:0000256" key="2">
    <source>
        <dbReference type="ARBA" id="ARBA00022747"/>
    </source>
</evidence>
<dbReference type="InterPro" id="IPR044946">
    <property type="entry name" value="Restrct_endonuc_typeI_TRD_sf"/>
</dbReference>
<dbReference type="AlphaFoldDB" id="A0A2X0JEZ9"/>
<dbReference type="InterPro" id="IPR051212">
    <property type="entry name" value="Type-I_RE_S_subunit"/>
</dbReference>
<dbReference type="PANTHER" id="PTHR43140:SF1">
    <property type="entry name" value="TYPE I RESTRICTION ENZYME ECOKI SPECIFICITY SUBUNIT"/>
    <property type="match status" value="1"/>
</dbReference>
<feature type="compositionally biased region" description="Polar residues" evidence="5">
    <location>
        <begin position="453"/>
        <end position="463"/>
    </location>
</feature>
<gene>
    <name evidence="7" type="ORF">DN069_07755</name>
</gene>
<keyword evidence="2" id="KW-0680">Restriction system</keyword>
<dbReference type="GO" id="GO:0003677">
    <property type="term" value="F:DNA binding"/>
    <property type="evidence" value="ECO:0007669"/>
    <property type="project" value="UniProtKB-KW"/>
</dbReference>
<keyword evidence="8" id="KW-1185">Reference proteome</keyword>
<dbReference type="EMBL" id="QKYN01000031">
    <property type="protein sequence ID" value="RAG86168.1"/>
    <property type="molecule type" value="Genomic_DNA"/>
</dbReference>
<sequence length="463" mass="50759">MSKNDEGQPLPGGWVRGHLRDVLLTIEAGKSFTCEPRPAEDDEWGVIKVSAMTWGTFRASENKAVPAGKAFNEKHEIRAGDILISRANTREYVGAPVLVRECRPRLLLSDKSLRLIPGAGVNRKWLLYILSSPQVREYISNTATGTKDSMRNISQVGLLDAPIDIPPLAEQQRIVEALEDYLSRLDAAEGSVSHAMGLLESLRMALPQGVIVHEVLPEGWTTAQIKDIAAVGTGSTPSRSRKDYYEDGVIPWVTSSLINESVITASEKFITELAASETSIRIFPAGSLLVAMYGEGRTRGKSSELAIPAAINQACAAIVLNEEHVNRKDWLKVALEVKYNDLRRMAAGGVQPNLNLRLIKDIEIPLPPIGVQEETLGEFENSMTASMRLGTSCAKAQSRARHLRRSILSRAFAGRLVPQDPSDEPASALLARVESERKALAKPTRRRAVKQPRTMTASQEFDA</sequence>